<feature type="non-terminal residue" evidence="1">
    <location>
        <position position="1"/>
    </location>
</feature>
<reference evidence="1" key="1">
    <citation type="submission" date="2018-05" db="EMBL/GenBank/DDBJ databases">
        <authorList>
            <person name="Lanie J.A."/>
            <person name="Ng W.-L."/>
            <person name="Kazmierczak K.M."/>
            <person name="Andrzejewski T.M."/>
            <person name="Davidsen T.M."/>
            <person name="Wayne K.J."/>
            <person name="Tettelin H."/>
            <person name="Glass J.I."/>
            <person name="Rusch D."/>
            <person name="Podicherti R."/>
            <person name="Tsui H.-C.T."/>
            <person name="Winkler M.E."/>
        </authorList>
    </citation>
    <scope>NUCLEOTIDE SEQUENCE</scope>
</reference>
<dbReference type="Gene3D" id="3.40.50.2000">
    <property type="entry name" value="Glycogen Phosphorylase B"/>
    <property type="match status" value="1"/>
</dbReference>
<dbReference type="Pfam" id="PF05159">
    <property type="entry name" value="Capsule_synth"/>
    <property type="match status" value="1"/>
</dbReference>
<evidence type="ECO:0008006" key="2">
    <source>
        <dbReference type="Google" id="ProtNLM"/>
    </source>
</evidence>
<evidence type="ECO:0000313" key="1">
    <source>
        <dbReference type="EMBL" id="SVA93077.1"/>
    </source>
</evidence>
<proteinExistence type="predicted"/>
<name>A0A381ZW49_9ZZZZ</name>
<dbReference type="EMBL" id="UINC01022771">
    <property type="protein sequence ID" value="SVA93077.1"/>
    <property type="molecule type" value="Genomic_DNA"/>
</dbReference>
<protein>
    <recommendedName>
        <fullName evidence="2">Lipid-A-disaccharide synthase</fullName>
    </recommendedName>
</protein>
<accession>A0A381ZW49</accession>
<organism evidence="1">
    <name type="scientific">marine metagenome</name>
    <dbReference type="NCBI Taxonomy" id="408172"/>
    <lineage>
        <taxon>unclassified sequences</taxon>
        <taxon>metagenomes</taxon>
        <taxon>ecological metagenomes</taxon>
    </lineage>
</organism>
<sequence>TDLERHLLIDSPYYTNQIEVIRDVAKSIPIDYTLYAKENPSNITRDWRAISQYEELLDIPNVRILHPEFSNSELLQNCDLVISIAGSSSFEAAFYEKPSIVFGEVLYSKLPSVTKVENIRDLPKIIRNSLEQKVNSEDLSRYLEILKENTFEFDMVKFSSLIAKIFYKDETTVDVEIDETQIHKFIEENTNLIDILTVEHIRKIEQHKNFKDNSS</sequence>
<dbReference type="InterPro" id="IPR007833">
    <property type="entry name" value="Capsule_polysaccharide_synth"/>
</dbReference>
<dbReference type="SUPFAM" id="SSF53756">
    <property type="entry name" value="UDP-Glycosyltransferase/glycogen phosphorylase"/>
    <property type="match status" value="1"/>
</dbReference>
<dbReference type="GO" id="GO:0000271">
    <property type="term" value="P:polysaccharide biosynthetic process"/>
    <property type="evidence" value="ECO:0007669"/>
    <property type="project" value="InterPro"/>
</dbReference>
<dbReference type="GO" id="GO:0015774">
    <property type="term" value="P:polysaccharide transport"/>
    <property type="evidence" value="ECO:0007669"/>
    <property type="project" value="InterPro"/>
</dbReference>
<gene>
    <name evidence="1" type="ORF">METZ01_LOCUS145931</name>
</gene>
<dbReference type="AlphaFoldDB" id="A0A381ZW49"/>